<evidence type="ECO:0000313" key="2">
    <source>
        <dbReference type="EMBL" id="CAD2178449.1"/>
    </source>
</evidence>
<keyword evidence="1" id="KW-0732">Signal</keyword>
<evidence type="ECO:0000313" key="3">
    <source>
        <dbReference type="Proteomes" id="UP000580250"/>
    </source>
</evidence>
<dbReference type="Proteomes" id="UP000580250">
    <property type="component" value="Unassembled WGS sequence"/>
</dbReference>
<dbReference type="AlphaFoldDB" id="A0A6V7VUF5"/>
<comment type="caution">
    <text evidence="2">The sequence shown here is derived from an EMBL/GenBank/DDBJ whole genome shotgun (WGS) entry which is preliminary data.</text>
</comment>
<name>A0A6V7VUF5_MELEN</name>
<feature type="chain" id="PRO_5027765037" evidence="1">
    <location>
        <begin position="23"/>
        <end position="73"/>
    </location>
</feature>
<feature type="signal peptide" evidence="1">
    <location>
        <begin position="1"/>
        <end position="22"/>
    </location>
</feature>
<organism evidence="2 3">
    <name type="scientific">Meloidogyne enterolobii</name>
    <name type="common">Root-knot nematode worm</name>
    <name type="synonym">Meloidogyne mayaguensis</name>
    <dbReference type="NCBI Taxonomy" id="390850"/>
    <lineage>
        <taxon>Eukaryota</taxon>
        <taxon>Metazoa</taxon>
        <taxon>Ecdysozoa</taxon>
        <taxon>Nematoda</taxon>
        <taxon>Chromadorea</taxon>
        <taxon>Rhabditida</taxon>
        <taxon>Tylenchina</taxon>
        <taxon>Tylenchomorpha</taxon>
        <taxon>Tylenchoidea</taxon>
        <taxon>Meloidogynidae</taxon>
        <taxon>Meloidogyninae</taxon>
        <taxon>Meloidogyne</taxon>
    </lineage>
</organism>
<gene>
    <name evidence="2" type="ORF">MENT_LOCUS30388</name>
</gene>
<proteinExistence type="predicted"/>
<evidence type="ECO:0000256" key="1">
    <source>
        <dbReference type="SAM" id="SignalP"/>
    </source>
</evidence>
<protein>
    <submittedName>
        <fullName evidence="2">Uncharacterized protein</fullName>
    </submittedName>
</protein>
<reference evidence="2 3" key="1">
    <citation type="submission" date="2020-08" db="EMBL/GenBank/DDBJ databases">
        <authorList>
            <person name="Koutsovoulos G."/>
            <person name="Danchin GJ E."/>
        </authorList>
    </citation>
    <scope>NUCLEOTIDE SEQUENCE [LARGE SCALE GENOMIC DNA]</scope>
</reference>
<dbReference type="EMBL" id="CAJEWN010000319">
    <property type="protein sequence ID" value="CAD2178449.1"/>
    <property type="molecule type" value="Genomic_DNA"/>
</dbReference>
<sequence>MNLIVRISILLIISILVSIVHARNTATVKIASGLKTRATLLNLCNNTLEDDKEYARYCDVTVSSAIFWRNQQL</sequence>
<accession>A0A6V7VUF5</accession>